<feature type="compositionally biased region" description="Basic and acidic residues" evidence="1">
    <location>
        <begin position="166"/>
        <end position="188"/>
    </location>
</feature>
<evidence type="ECO:0000313" key="3">
    <source>
        <dbReference type="Proteomes" id="UP000014500"/>
    </source>
</evidence>
<feature type="compositionally biased region" description="Basic and acidic residues" evidence="1">
    <location>
        <begin position="69"/>
        <end position="89"/>
    </location>
</feature>
<protein>
    <submittedName>
        <fullName evidence="2">Uncharacterized protein</fullName>
    </submittedName>
</protein>
<keyword evidence="3" id="KW-1185">Reference proteome</keyword>
<feature type="compositionally biased region" description="Basic residues" evidence="1">
    <location>
        <begin position="56"/>
        <end position="68"/>
    </location>
</feature>
<reference evidence="2" key="2">
    <citation type="submission" date="2015-02" db="UniProtKB">
        <authorList>
            <consortium name="EnsemblMetazoa"/>
        </authorList>
    </citation>
    <scope>IDENTIFICATION</scope>
</reference>
<reference evidence="3" key="1">
    <citation type="submission" date="2011-05" db="EMBL/GenBank/DDBJ databases">
        <authorList>
            <person name="Richards S.R."/>
            <person name="Qu J."/>
            <person name="Jiang H."/>
            <person name="Jhangiani S.N."/>
            <person name="Agravi P."/>
            <person name="Goodspeed R."/>
            <person name="Gross S."/>
            <person name="Mandapat C."/>
            <person name="Jackson L."/>
            <person name="Mathew T."/>
            <person name="Pu L."/>
            <person name="Thornton R."/>
            <person name="Saada N."/>
            <person name="Wilczek-Boney K.B."/>
            <person name="Lee S."/>
            <person name="Kovar C."/>
            <person name="Wu Y."/>
            <person name="Scherer S.E."/>
            <person name="Worley K.C."/>
            <person name="Muzny D.M."/>
            <person name="Gibbs R."/>
        </authorList>
    </citation>
    <scope>NUCLEOTIDE SEQUENCE</scope>
    <source>
        <strain evidence="3">Brora</strain>
    </source>
</reference>
<feature type="compositionally biased region" description="Low complexity" evidence="1">
    <location>
        <begin position="114"/>
        <end position="131"/>
    </location>
</feature>
<name>T1IW16_STRMM</name>
<dbReference type="EMBL" id="JH431603">
    <property type="status" value="NOT_ANNOTATED_CDS"/>
    <property type="molecule type" value="Genomic_DNA"/>
</dbReference>
<organism evidence="2 3">
    <name type="scientific">Strigamia maritima</name>
    <name type="common">European centipede</name>
    <name type="synonym">Geophilus maritimus</name>
    <dbReference type="NCBI Taxonomy" id="126957"/>
    <lineage>
        <taxon>Eukaryota</taxon>
        <taxon>Metazoa</taxon>
        <taxon>Ecdysozoa</taxon>
        <taxon>Arthropoda</taxon>
        <taxon>Myriapoda</taxon>
        <taxon>Chilopoda</taxon>
        <taxon>Pleurostigmophora</taxon>
        <taxon>Geophilomorpha</taxon>
        <taxon>Linotaeniidae</taxon>
        <taxon>Strigamia</taxon>
    </lineage>
</organism>
<sequence length="370" mass="42535">MGGRSSDSDTERSRKGKKVFRSKRSRSRSSSASESSGSSDKRKYSSTSKYDPRNRTSAKSKSSRRHTSRNRDRKDFSRSSHSSRQDRRYYQRSRSRSRERCKSKDSDSTKKLISNPSTSSLSLKTPSSTAKSTEDQLKMKMQLALKAAADADALLRQQGLLTAKAKEWGRNSEQDNTKLPKPENKWPKEPPLSVKEQIDRAKALEEINAPEFQSQAFVSGIPLSVLAKETERVFDTHDSAIFGGVTDPNLMTVPKPAASSASKNVCIAHENLFANIEMKEEKWIKKLMLMRQRKLNVVAIDTRWQIFRIRKYCSRLTTHNKLIKYSKRSLNFWISMQERDRNKQGCEFYFSPRFVYLAGFNQLEDNMEEL</sequence>
<evidence type="ECO:0000256" key="1">
    <source>
        <dbReference type="SAM" id="MobiDB-lite"/>
    </source>
</evidence>
<evidence type="ECO:0000313" key="2">
    <source>
        <dbReference type="EnsemblMetazoa" id="SMAR005376-PA"/>
    </source>
</evidence>
<dbReference type="Proteomes" id="UP000014500">
    <property type="component" value="Unassembled WGS sequence"/>
</dbReference>
<feature type="compositionally biased region" description="Basic residues" evidence="1">
    <location>
        <begin position="14"/>
        <end position="27"/>
    </location>
</feature>
<feature type="compositionally biased region" description="Basic and acidic residues" evidence="1">
    <location>
        <begin position="1"/>
        <end position="13"/>
    </location>
</feature>
<accession>T1IW16</accession>
<dbReference type="EnsemblMetazoa" id="SMAR005376-RA">
    <property type="protein sequence ID" value="SMAR005376-PA"/>
    <property type="gene ID" value="SMAR005376"/>
</dbReference>
<dbReference type="AlphaFoldDB" id="T1IW16"/>
<feature type="compositionally biased region" description="Basic and acidic residues" evidence="1">
    <location>
        <begin position="96"/>
        <end position="110"/>
    </location>
</feature>
<proteinExistence type="predicted"/>
<dbReference type="HOGENOM" id="CLU_748681_0_0_1"/>
<feature type="compositionally biased region" description="Low complexity" evidence="1">
    <location>
        <begin position="28"/>
        <end position="38"/>
    </location>
</feature>
<dbReference type="STRING" id="126957.T1IW16"/>
<feature type="region of interest" description="Disordered" evidence="1">
    <location>
        <begin position="1"/>
        <end position="134"/>
    </location>
</feature>
<feature type="region of interest" description="Disordered" evidence="1">
    <location>
        <begin position="166"/>
        <end position="190"/>
    </location>
</feature>